<organism evidence="1 2">
    <name type="scientific">Spirosoma arboris</name>
    <dbReference type="NCBI Taxonomy" id="2682092"/>
    <lineage>
        <taxon>Bacteria</taxon>
        <taxon>Pseudomonadati</taxon>
        <taxon>Bacteroidota</taxon>
        <taxon>Cytophagia</taxon>
        <taxon>Cytophagales</taxon>
        <taxon>Cytophagaceae</taxon>
        <taxon>Spirosoma</taxon>
    </lineage>
</organism>
<comment type="caution">
    <text evidence="1">The sequence shown here is derived from an EMBL/GenBank/DDBJ whole genome shotgun (WGS) entry which is preliminary data.</text>
</comment>
<accession>A0A7K1SGJ6</accession>
<name>A0A7K1SGJ6_9BACT</name>
<gene>
    <name evidence="1" type="ORF">GO755_22550</name>
</gene>
<sequence>MTQHYRLCFLGYCLGISGCLAQRTDSLRSTFFRAELGSYITSQTSVPFWLRTNQYGIVPLKGSIGTIRLGAYSDYRSFKTNEKAGSRRRFDWGYGTEVVANGGVANQLILPEAYVKIRYGTVEFYAGRRRELFGLADSTLSTGSYAWSGNALPVPKVQLEIRSFKPLGFTKNFVAIKGSFAHGWLGGRFVQHTLLHQKSFYIRLGKPASRFKAYGGLNHQVVWGGESPDLLKIGLITSEQLPSSFKDYLSLVSGLRSSDSGITNAAAYTDFDLTNRVGNHLGSVDIALELATNSLTYYLYRQNPYETGALFYGTSLADGLNGLRIRSRNPKAVIQQVLIEYLNTANQGGDEFIINDPQHRGRVDYFNHAQFRDGWSYQGLGIGTPFIPPALGPNNALPYGTFTSDNRVQVWHLGIMGNLFPRTHRWLSGPVTIQSKLSYSRNLGTYTIPYPQPIYQFSGILTVAAPLIWLQGLQATSSFALDEGGLYPTAAGFYIGIRKEWSTSTAKR</sequence>
<dbReference type="AlphaFoldDB" id="A0A7K1SGJ6"/>
<dbReference type="Gene3D" id="2.40.160.130">
    <property type="entry name" value="Capsule assembly protein Wzi"/>
    <property type="match status" value="1"/>
</dbReference>
<dbReference type="RefSeq" id="WP_157587542.1">
    <property type="nucleotide sequence ID" value="NZ_WPIN01000008.1"/>
</dbReference>
<dbReference type="EMBL" id="WPIN01000008">
    <property type="protein sequence ID" value="MVM32838.1"/>
    <property type="molecule type" value="Genomic_DNA"/>
</dbReference>
<proteinExistence type="predicted"/>
<dbReference type="PROSITE" id="PS51257">
    <property type="entry name" value="PROKAR_LIPOPROTEIN"/>
    <property type="match status" value="1"/>
</dbReference>
<dbReference type="Proteomes" id="UP000436006">
    <property type="component" value="Unassembled WGS sequence"/>
</dbReference>
<evidence type="ECO:0000313" key="1">
    <source>
        <dbReference type="EMBL" id="MVM32838.1"/>
    </source>
</evidence>
<evidence type="ECO:0000313" key="2">
    <source>
        <dbReference type="Proteomes" id="UP000436006"/>
    </source>
</evidence>
<reference evidence="1 2" key="1">
    <citation type="submission" date="2019-12" db="EMBL/GenBank/DDBJ databases">
        <title>Spirosoma sp. HMF4905 genome sequencing and assembly.</title>
        <authorList>
            <person name="Kang H."/>
            <person name="Cha I."/>
            <person name="Kim H."/>
            <person name="Joh K."/>
        </authorList>
    </citation>
    <scope>NUCLEOTIDE SEQUENCE [LARGE SCALE GENOMIC DNA]</scope>
    <source>
        <strain evidence="1 2">HMF4905</strain>
    </source>
</reference>
<keyword evidence="2" id="KW-1185">Reference proteome</keyword>
<protein>
    <submittedName>
        <fullName evidence="1">Capsule assembly Wzi family protein</fullName>
    </submittedName>
</protein>
<dbReference type="InterPro" id="IPR038636">
    <property type="entry name" value="Wzi_sf"/>
</dbReference>